<organism evidence="2 3">
    <name type="scientific">Pseudolysinimonas kribbensis</name>
    <dbReference type="NCBI Taxonomy" id="433641"/>
    <lineage>
        <taxon>Bacteria</taxon>
        <taxon>Bacillati</taxon>
        <taxon>Actinomycetota</taxon>
        <taxon>Actinomycetes</taxon>
        <taxon>Micrococcales</taxon>
        <taxon>Microbacteriaceae</taxon>
        <taxon>Pseudolysinimonas</taxon>
    </lineage>
</organism>
<evidence type="ECO:0000259" key="1">
    <source>
        <dbReference type="Pfam" id="PF01370"/>
    </source>
</evidence>
<gene>
    <name evidence="2" type="ORF">GCM10025881_18190</name>
</gene>
<dbReference type="CDD" id="cd08946">
    <property type="entry name" value="SDR_e"/>
    <property type="match status" value="1"/>
</dbReference>
<feature type="domain" description="NAD-dependent epimerase/dehydratase" evidence="1">
    <location>
        <begin position="5"/>
        <end position="236"/>
    </location>
</feature>
<dbReference type="RefSeq" id="WP_284253853.1">
    <property type="nucleotide sequence ID" value="NZ_BAAAQO010000002.1"/>
</dbReference>
<evidence type="ECO:0000313" key="2">
    <source>
        <dbReference type="EMBL" id="GMA94995.1"/>
    </source>
</evidence>
<dbReference type="InterPro" id="IPR001509">
    <property type="entry name" value="Epimerase_deHydtase"/>
</dbReference>
<dbReference type="PANTHER" id="PTHR43103">
    <property type="entry name" value="NUCLEOSIDE-DIPHOSPHATE-SUGAR EPIMERASE"/>
    <property type="match status" value="1"/>
</dbReference>
<keyword evidence="3" id="KW-1185">Reference proteome</keyword>
<name>A0ABQ6K2Z2_9MICO</name>
<evidence type="ECO:0000313" key="3">
    <source>
        <dbReference type="Proteomes" id="UP001157034"/>
    </source>
</evidence>
<dbReference type="Gene3D" id="3.40.50.720">
    <property type="entry name" value="NAD(P)-binding Rossmann-like Domain"/>
    <property type="match status" value="1"/>
</dbReference>
<proteinExistence type="predicted"/>
<dbReference type="InterPro" id="IPR036291">
    <property type="entry name" value="NAD(P)-bd_dom_sf"/>
</dbReference>
<sequence length="303" mass="32326">MSRYLVTGGSGRLGRSVVDVLAEAGHDVVSVDRSPVAGLRAEQRQVDLLVPGAALDAVADIRPDGIVHLAAIAVPFSLPDPQIFAVNTTLAWVMREAALEIGVPSLLLASSPTVIGYGSPTGWVPSVLPIDERHPVAPWNGYALSKAAIESLVAMTVRQHGDRLRIAAFRPCYVIAPEEWAGTPTQQGHTIAERLADPELAAVSLFNYLDARDGGDFVLSWLRQAASVPNGGVFFVGAPDSLVREPVGQALARLVPEVADQARHLGDADAVFSSRLAEEVLGWRATRLWRDQLAERETEAGVA</sequence>
<dbReference type="Proteomes" id="UP001157034">
    <property type="component" value="Unassembled WGS sequence"/>
</dbReference>
<protein>
    <submittedName>
        <fullName evidence="2">UDP-glucose 4-epimerase</fullName>
    </submittedName>
</protein>
<dbReference type="Pfam" id="PF01370">
    <property type="entry name" value="Epimerase"/>
    <property type="match status" value="1"/>
</dbReference>
<comment type="caution">
    <text evidence="2">The sequence shown here is derived from an EMBL/GenBank/DDBJ whole genome shotgun (WGS) entry which is preliminary data.</text>
</comment>
<dbReference type="SUPFAM" id="SSF51735">
    <property type="entry name" value="NAD(P)-binding Rossmann-fold domains"/>
    <property type="match status" value="1"/>
</dbReference>
<reference evidence="3" key="1">
    <citation type="journal article" date="2019" name="Int. J. Syst. Evol. Microbiol.">
        <title>The Global Catalogue of Microorganisms (GCM) 10K type strain sequencing project: providing services to taxonomists for standard genome sequencing and annotation.</title>
        <authorList>
            <consortium name="The Broad Institute Genomics Platform"/>
            <consortium name="The Broad Institute Genome Sequencing Center for Infectious Disease"/>
            <person name="Wu L."/>
            <person name="Ma J."/>
        </authorList>
    </citation>
    <scope>NUCLEOTIDE SEQUENCE [LARGE SCALE GENOMIC DNA]</scope>
    <source>
        <strain evidence="3">NBRC 108894</strain>
    </source>
</reference>
<dbReference type="PANTHER" id="PTHR43103:SF6">
    <property type="entry name" value="PUTATIVE-RELATED"/>
    <property type="match status" value="1"/>
</dbReference>
<dbReference type="EMBL" id="BSVB01000001">
    <property type="protein sequence ID" value="GMA94995.1"/>
    <property type="molecule type" value="Genomic_DNA"/>
</dbReference>
<accession>A0ABQ6K2Z2</accession>